<sequence length="154" mass="17603" precursor="true">MSRFVTLSLALAAVSLVGVRTADAHCQVPCGIYGDQTRFEQMLEDFRTISKAMTQINELSEKSDAQSKNQLVRWINTKEEHASKTQKIMAEYFFAQRIKSDNEAYVKQLKAAHNIIVTAMKCKQTVDPKVAESLEKAIYDFYRAYEGKEPDFEH</sequence>
<dbReference type="EMBL" id="CP036276">
    <property type="protein sequence ID" value="QDU41845.1"/>
    <property type="molecule type" value="Genomic_DNA"/>
</dbReference>
<dbReference type="KEGG" id="sdyn:Mal52_02990"/>
<dbReference type="Proteomes" id="UP000319383">
    <property type="component" value="Chromosome"/>
</dbReference>
<accession>A0A517ZH90</accession>
<gene>
    <name evidence="2" type="ORF">Mal52_02990</name>
</gene>
<protein>
    <submittedName>
        <fullName evidence="2">Nickel-containing superoxide dismutase</fullName>
    </submittedName>
</protein>
<reference evidence="2 3" key="1">
    <citation type="submission" date="2019-02" db="EMBL/GenBank/DDBJ databases">
        <title>Deep-cultivation of Planctomycetes and their phenomic and genomic characterization uncovers novel biology.</title>
        <authorList>
            <person name="Wiegand S."/>
            <person name="Jogler M."/>
            <person name="Boedeker C."/>
            <person name="Pinto D."/>
            <person name="Vollmers J."/>
            <person name="Rivas-Marin E."/>
            <person name="Kohn T."/>
            <person name="Peeters S.H."/>
            <person name="Heuer A."/>
            <person name="Rast P."/>
            <person name="Oberbeckmann S."/>
            <person name="Bunk B."/>
            <person name="Jeske O."/>
            <person name="Meyerdierks A."/>
            <person name="Storesund J.E."/>
            <person name="Kallscheuer N."/>
            <person name="Luecker S."/>
            <person name="Lage O.M."/>
            <person name="Pohl T."/>
            <person name="Merkel B.J."/>
            <person name="Hornburger P."/>
            <person name="Mueller R.-W."/>
            <person name="Bruemmer F."/>
            <person name="Labrenz M."/>
            <person name="Spormann A.M."/>
            <person name="Op den Camp H."/>
            <person name="Overmann J."/>
            <person name="Amann R."/>
            <person name="Jetten M.S.M."/>
            <person name="Mascher T."/>
            <person name="Medema M.H."/>
            <person name="Devos D.P."/>
            <person name="Kaster A.-K."/>
            <person name="Ovreas L."/>
            <person name="Rohde M."/>
            <person name="Galperin M.Y."/>
            <person name="Jogler C."/>
        </authorList>
    </citation>
    <scope>NUCLEOTIDE SEQUENCE [LARGE SCALE GENOMIC DNA]</scope>
    <source>
        <strain evidence="2 3">Mal52</strain>
    </source>
</reference>
<dbReference type="GO" id="GO:0004784">
    <property type="term" value="F:superoxide dismutase activity"/>
    <property type="evidence" value="ECO:0007669"/>
    <property type="project" value="InterPro"/>
</dbReference>
<dbReference type="GO" id="GO:0016151">
    <property type="term" value="F:nickel cation binding"/>
    <property type="evidence" value="ECO:0007669"/>
    <property type="project" value="InterPro"/>
</dbReference>
<dbReference type="Gene3D" id="1.20.120.400">
    <property type="entry name" value="Nickel-containing superoxide dismutase"/>
    <property type="match status" value="1"/>
</dbReference>
<dbReference type="SUPFAM" id="SSF109770">
    <property type="entry name" value="Nickel-containing superoxide dismutase, NiSOD"/>
    <property type="match status" value="1"/>
</dbReference>
<feature type="chain" id="PRO_5021855401" evidence="1">
    <location>
        <begin position="25"/>
        <end position="154"/>
    </location>
</feature>
<keyword evidence="1" id="KW-0732">Signal</keyword>
<evidence type="ECO:0000256" key="1">
    <source>
        <dbReference type="SAM" id="SignalP"/>
    </source>
</evidence>
<evidence type="ECO:0000313" key="2">
    <source>
        <dbReference type="EMBL" id="QDU41845.1"/>
    </source>
</evidence>
<dbReference type="InterPro" id="IPR014123">
    <property type="entry name" value="Superoxide_dismutase_Ni-type"/>
</dbReference>
<dbReference type="RefSeq" id="WP_145373835.1">
    <property type="nucleotide sequence ID" value="NZ_CP036270.1"/>
</dbReference>
<dbReference type="InterPro" id="IPR036502">
    <property type="entry name" value="NiSOD_sf"/>
</dbReference>
<proteinExistence type="predicted"/>
<dbReference type="Pfam" id="PF09055">
    <property type="entry name" value="Sod_Ni"/>
    <property type="match status" value="1"/>
</dbReference>
<name>A0A517ZH90_9PLAN</name>
<evidence type="ECO:0000313" key="3">
    <source>
        <dbReference type="Proteomes" id="UP000319383"/>
    </source>
</evidence>
<keyword evidence="3" id="KW-1185">Reference proteome</keyword>
<feature type="signal peptide" evidence="1">
    <location>
        <begin position="1"/>
        <end position="24"/>
    </location>
</feature>
<dbReference type="OrthoDB" id="9790847at2"/>
<organism evidence="2 3">
    <name type="scientific">Symmachiella dynata</name>
    <dbReference type="NCBI Taxonomy" id="2527995"/>
    <lineage>
        <taxon>Bacteria</taxon>
        <taxon>Pseudomonadati</taxon>
        <taxon>Planctomycetota</taxon>
        <taxon>Planctomycetia</taxon>
        <taxon>Planctomycetales</taxon>
        <taxon>Planctomycetaceae</taxon>
        <taxon>Symmachiella</taxon>
    </lineage>
</organism>
<dbReference type="AlphaFoldDB" id="A0A517ZH90"/>